<dbReference type="InterPro" id="IPR001387">
    <property type="entry name" value="Cro/C1-type_HTH"/>
</dbReference>
<dbReference type="Proteomes" id="UP001232973">
    <property type="component" value="Unassembled WGS sequence"/>
</dbReference>
<accession>A0ABT9XF38</accession>
<dbReference type="Gene3D" id="1.25.40.10">
    <property type="entry name" value="Tetratricopeptide repeat domain"/>
    <property type="match status" value="3"/>
</dbReference>
<comment type="caution">
    <text evidence="7">The sequence shown here is derived from an EMBL/GenBank/DDBJ whole genome shotgun (WGS) entry which is preliminary data.</text>
</comment>
<evidence type="ECO:0000313" key="7">
    <source>
        <dbReference type="EMBL" id="MDQ0188433.1"/>
    </source>
</evidence>
<dbReference type="InterPro" id="IPR019734">
    <property type="entry name" value="TPR_rpt"/>
</dbReference>
<dbReference type="SMART" id="SM00530">
    <property type="entry name" value="HTH_XRE"/>
    <property type="match status" value="1"/>
</dbReference>
<evidence type="ECO:0000256" key="2">
    <source>
        <dbReference type="ARBA" id="ARBA00022490"/>
    </source>
</evidence>
<gene>
    <name evidence="7" type="ORF">J2S03_000237</name>
</gene>
<evidence type="ECO:0000313" key="8">
    <source>
        <dbReference type="Proteomes" id="UP001232973"/>
    </source>
</evidence>
<dbReference type="CDD" id="cd00093">
    <property type="entry name" value="HTH_XRE"/>
    <property type="match status" value="1"/>
</dbReference>
<sequence>MMTIGERIRKLRRERKMTQAELGKGLVTTSMISQIESNRVFPSSHVLAELARRLGVDLNYLSEALSDQSEIYNLFHQARGCMEQGQYEAALELLLLLLGQPPMIRRTEMILLDIATCYEQLGDMKKCSETWERLVQVVLERGDIPAAIGYYYRLGNVYRRQEQAALAKLYWDRAVAMLERHPDIYMPLALKLYANLARVNVVFAGYSASERAYLKAAQIAKEVDAEMDLVMIEHGLSNVYLEQGRQEEAEAWTKRALAHYEALKHSRGINQCRINLAVIDLLRSAPQRAVDRLTEWMAAPEMQSDHFRLAKAYAVRGEAFAQMGQFDRALADGLSANELPREPQVETCIYHLLATTYQALGRLDEALLFASRAIESADRRQDFTWMTKTRNTRRSITLSKNRKTETVTP</sequence>
<evidence type="ECO:0000259" key="6">
    <source>
        <dbReference type="PROSITE" id="PS50943"/>
    </source>
</evidence>
<reference evidence="7 8" key="1">
    <citation type="submission" date="2023-07" db="EMBL/GenBank/DDBJ databases">
        <title>Genomic Encyclopedia of Type Strains, Phase IV (KMG-IV): sequencing the most valuable type-strain genomes for metagenomic binning, comparative biology and taxonomic classification.</title>
        <authorList>
            <person name="Goeker M."/>
        </authorList>
    </citation>
    <scope>NUCLEOTIDE SEQUENCE [LARGE SCALE GENOMIC DNA]</scope>
    <source>
        <strain evidence="7 8">DSM 4006</strain>
    </source>
</reference>
<dbReference type="Pfam" id="PF12844">
    <property type="entry name" value="HTH_19"/>
    <property type="match status" value="1"/>
</dbReference>
<name>A0ABT9XF38_9BACL</name>
<evidence type="ECO:0000256" key="5">
    <source>
        <dbReference type="ARBA" id="ARBA00038253"/>
    </source>
</evidence>
<organism evidence="7 8">
    <name type="scientific">Alicyclobacillus cycloheptanicus</name>
    <dbReference type="NCBI Taxonomy" id="1457"/>
    <lineage>
        <taxon>Bacteria</taxon>
        <taxon>Bacillati</taxon>
        <taxon>Bacillota</taxon>
        <taxon>Bacilli</taxon>
        <taxon>Bacillales</taxon>
        <taxon>Alicyclobacillaceae</taxon>
        <taxon>Alicyclobacillus</taxon>
    </lineage>
</organism>
<keyword evidence="8" id="KW-1185">Reference proteome</keyword>
<protein>
    <submittedName>
        <fullName evidence="7">Tetratricopeptide (TPR) repeat protein</fullName>
    </submittedName>
</protein>
<dbReference type="InterPro" id="IPR011990">
    <property type="entry name" value="TPR-like_helical_dom_sf"/>
</dbReference>
<evidence type="ECO:0000256" key="4">
    <source>
        <dbReference type="ARBA" id="ARBA00022803"/>
    </source>
</evidence>
<dbReference type="PROSITE" id="PS50943">
    <property type="entry name" value="HTH_CROC1"/>
    <property type="match status" value="1"/>
</dbReference>
<dbReference type="SUPFAM" id="SSF47413">
    <property type="entry name" value="lambda repressor-like DNA-binding domains"/>
    <property type="match status" value="1"/>
</dbReference>
<dbReference type="InterPro" id="IPR051476">
    <property type="entry name" value="Bac_ResReg_Asp_Phosphatase"/>
</dbReference>
<dbReference type="SUPFAM" id="SSF48452">
    <property type="entry name" value="TPR-like"/>
    <property type="match status" value="2"/>
</dbReference>
<proteinExistence type="inferred from homology"/>
<keyword evidence="3" id="KW-0677">Repeat</keyword>
<feature type="domain" description="HTH cro/C1-type" evidence="6">
    <location>
        <begin position="8"/>
        <end position="61"/>
    </location>
</feature>
<dbReference type="SMART" id="SM00028">
    <property type="entry name" value="TPR"/>
    <property type="match status" value="5"/>
</dbReference>
<keyword evidence="4" id="KW-0802">TPR repeat</keyword>
<dbReference type="Gene3D" id="1.10.260.40">
    <property type="entry name" value="lambda repressor-like DNA-binding domains"/>
    <property type="match status" value="1"/>
</dbReference>
<comment type="similarity">
    <text evidence="5">Belongs to the Rap family.</text>
</comment>
<dbReference type="InterPro" id="IPR010982">
    <property type="entry name" value="Lambda_DNA-bd_dom_sf"/>
</dbReference>
<dbReference type="PANTHER" id="PTHR46630:SF1">
    <property type="entry name" value="TETRATRICOPEPTIDE REPEAT PROTEIN 29"/>
    <property type="match status" value="1"/>
</dbReference>
<keyword evidence="2" id="KW-0963">Cytoplasm</keyword>
<dbReference type="PANTHER" id="PTHR46630">
    <property type="entry name" value="TETRATRICOPEPTIDE REPEAT PROTEIN 29"/>
    <property type="match status" value="1"/>
</dbReference>
<dbReference type="EMBL" id="JAUSTP010000001">
    <property type="protein sequence ID" value="MDQ0188433.1"/>
    <property type="molecule type" value="Genomic_DNA"/>
</dbReference>
<evidence type="ECO:0000256" key="3">
    <source>
        <dbReference type="ARBA" id="ARBA00022737"/>
    </source>
</evidence>
<comment type="subcellular location">
    <subcellularLocation>
        <location evidence="1">Cytoplasm</location>
    </subcellularLocation>
</comment>
<dbReference type="RefSeq" id="WP_274455834.1">
    <property type="nucleotide sequence ID" value="NZ_CP067097.1"/>
</dbReference>
<evidence type="ECO:0000256" key="1">
    <source>
        <dbReference type="ARBA" id="ARBA00004496"/>
    </source>
</evidence>
<dbReference type="Pfam" id="PF13181">
    <property type="entry name" value="TPR_8"/>
    <property type="match status" value="1"/>
</dbReference>